<protein>
    <submittedName>
        <fullName evidence="1">Uncharacterized protein</fullName>
    </submittedName>
</protein>
<keyword evidence="2" id="KW-1185">Reference proteome</keyword>
<evidence type="ECO:0000313" key="2">
    <source>
        <dbReference type="Proteomes" id="UP000231279"/>
    </source>
</evidence>
<gene>
    <name evidence="1" type="ORF">CDL12_20993</name>
</gene>
<dbReference type="Proteomes" id="UP000231279">
    <property type="component" value="Unassembled WGS sequence"/>
</dbReference>
<name>A0A2G9GMG1_9LAMI</name>
<comment type="caution">
    <text evidence="1">The sequence shown here is derived from an EMBL/GenBank/DDBJ whole genome shotgun (WGS) entry which is preliminary data.</text>
</comment>
<reference evidence="2" key="1">
    <citation type="journal article" date="2018" name="Gigascience">
        <title>Genome assembly of the Pink Ipe (Handroanthus impetiginosus, Bignoniaceae), a highly valued, ecologically keystone Neotropical timber forest tree.</title>
        <authorList>
            <person name="Silva-Junior O.B."/>
            <person name="Grattapaglia D."/>
            <person name="Novaes E."/>
            <person name="Collevatti R.G."/>
        </authorList>
    </citation>
    <scope>NUCLEOTIDE SEQUENCE [LARGE SCALE GENOMIC DNA]</scope>
    <source>
        <strain evidence="2">cv. UFG-1</strain>
    </source>
</reference>
<accession>A0A2G9GMG1</accession>
<proteinExistence type="predicted"/>
<dbReference type="OrthoDB" id="1692260at2759"/>
<organism evidence="1 2">
    <name type="scientific">Handroanthus impetiginosus</name>
    <dbReference type="NCBI Taxonomy" id="429701"/>
    <lineage>
        <taxon>Eukaryota</taxon>
        <taxon>Viridiplantae</taxon>
        <taxon>Streptophyta</taxon>
        <taxon>Embryophyta</taxon>
        <taxon>Tracheophyta</taxon>
        <taxon>Spermatophyta</taxon>
        <taxon>Magnoliopsida</taxon>
        <taxon>eudicotyledons</taxon>
        <taxon>Gunneridae</taxon>
        <taxon>Pentapetalae</taxon>
        <taxon>asterids</taxon>
        <taxon>lamiids</taxon>
        <taxon>Lamiales</taxon>
        <taxon>Bignoniaceae</taxon>
        <taxon>Crescentiina</taxon>
        <taxon>Tabebuia alliance</taxon>
        <taxon>Handroanthus</taxon>
    </lineage>
</organism>
<evidence type="ECO:0000313" key="1">
    <source>
        <dbReference type="EMBL" id="PIN06456.1"/>
    </source>
</evidence>
<sequence>MNIPQSLIGLKINNEDICLVNSATMHTIFKDKKYFSHLAMAKANINATSRKTNLNEGSKRANILLPGGTKFVIVEALFSSKSQRNLLSFKDIH</sequence>
<dbReference type="AlphaFoldDB" id="A0A2G9GMG1"/>
<dbReference type="EMBL" id="NKXS01004412">
    <property type="protein sequence ID" value="PIN06456.1"/>
    <property type="molecule type" value="Genomic_DNA"/>
</dbReference>